<dbReference type="GO" id="GO:0006310">
    <property type="term" value="P:DNA recombination"/>
    <property type="evidence" value="ECO:0007669"/>
    <property type="project" value="UniProtKB-KW"/>
</dbReference>
<feature type="domain" description="Core-binding (CB)" evidence="7">
    <location>
        <begin position="148"/>
        <end position="259"/>
    </location>
</feature>
<proteinExistence type="inferred from homology"/>
<feature type="domain" description="Tyr recombinase" evidence="6">
    <location>
        <begin position="283"/>
        <end position="488"/>
    </location>
</feature>
<evidence type="ECO:0000313" key="8">
    <source>
        <dbReference type="EMBL" id="MDG4475397.1"/>
    </source>
</evidence>
<dbReference type="PROSITE" id="PS51900">
    <property type="entry name" value="CB"/>
    <property type="match status" value="1"/>
</dbReference>
<keyword evidence="3 5" id="KW-0238">DNA-binding</keyword>
<comment type="similarity">
    <text evidence="1">Belongs to the 'phage' integrase family.</text>
</comment>
<dbReference type="PANTHER" id="PTHR30349:SF41">
    <property type="entry name" value="INTEGRASE_RECOMBINASE PROTEIN MJ0367-RELATED"/>
    <property type="match status" value="1"/>
</dbReference>
<dbReference type="PANTHER" id="PTHR30349">
    <property type="entry name" value="PHAGE INTEGRASE-RELATED"/>
    <property type="match status" value="1"/>
</dbReference>
<keyword evidence="2" id="KW-0229">DNA integration</keyword>
<dbReference type="InterPro" id="IPR002104">
    <property type="entry name" value="Integrase_catalytic"/>
</dbReference>
<evidence type="ECO:0000256" key="4">
    <source>
        <dbReference type="ARBA" id="ARBA00023172"/>
    </source>
</evidence>
<dbReference type="RefSeq" id="WP_307632369.1">
    <property type="nucleotide sequence ID" value="NZ_JAPHEH010000001.1"/>
</dbReference>
<evidence type="ECO:0000259" key="7">
    <source>
        <dbReference type="PROSITE" id="PS51900"/>
    </source>
</evidence>
<evidence type="ECO:0000256" key="2">
    <source>
        <dbReference type="ARBA" id="ARBA00022908"/>
    </source>
</evidence>
<reference evidence="8" key="1">
    <citation type="journal article" date="2022" name="bioRxiv">
        <title>Thiovibrio frasassiensisgen. nov., sp. nov., an autotrophic, elemental sulfur disproportionating bacterium isolated from sulfidic karst sediment, and proposal of Thiovibrionaceae fam. nov.</title>
        <authorList>
            <person name="Aronson H."/>
            <person name="Thomas C."/>
            <person name="Bhattacharyya M."/>
            <person name="Eckstein S."/>
            <person name="Jensen S."/>
            <person name="Barco R."/>
            <person name="Macalady J."/>
            <person name="Amend J."/>
        </authorList>
    </citation>
    <scope>NUCLEOTIDE SEQUENCE</scope>
    <source>
        <strain evidence="8">RS19-109</strain>
    </source>
</reference>
<dbReference type="InterPro" id="IPR011010">
    <property type="entry name" value="DNA_brk_join_enz"/>
</dbReference>
<sequence>MSSQNYLLRGGNGYYYFRMRVPKRLRQLCGKKEIKKSLNTQDLTKANRLAMFHASTVHHLFAQLDSRNHMTDDIFKKYGLSNMKELIVETTRKPDGSVVERIEMDPDKIDAEKELLEAFREQYVGKHITELNNAVATSNGVVKLSETLTLSELIEKYLDWYPSNKTKVSASTIADYRAKLTLLIYVLGDIRNTDFTTSETNKFEAIFAKLPQRIATRKEYRGKTCDQILAMKIPSEHVMTSTTRRGYVIQLRSFSQWAHKRKYFTEDFFGHFRLPAKNDAPHLARDVFTPEDLTKIFTHSIYTQHSFTKPSQFWIPLIALYQGIRLEEICALRVADIITEDDVLSLSINENTPDKQLKRGSRSVRVVPIHPTLIEIGFLRFVQQQKQRRAARLFPELKRYKCKDDRRLKYGHKYSEYFNANFLRKMIQITDSKKVFHCFRHTVSNTLKKNEVPESIANAIVGHEGKNTITYKLYGKPYTMDVLLPHLQKIEYGQALQHVKPW</sequence>
<dbReference type="InterPro" id="IPR050090">
    <property type="entry name" value="Tyrosine_recombinase_XerCD"/>
</dbReference>
<dbReference type="AlphaFoldDB" id="A0A9X4MM83"/>
<accession>A0A9X4MM83</accession>
<dbReference type="Gene3D" id="1.10.150.130">
    <property type="match status" value="1"/>
</dbReference>
<dbReference type="InterPro" id="IPR013762">
    <property type="entry name" value="Integrase-like_cat_sf"/>
</dbReference>
<dbReference type="Gene3D" id="1.10.443.10">
    <property type="entry name" value="Intergrase catalytic core"/>
    <property type="match status" value="1"/>
</dbReference>
<dbReference type="GO" id="GO:0003677">
    <property type="term" value="F:DNA binding"/>
    <property type="evidence" value="ECO:0007669"/>
    <property type="project" value="UniProtKB-UniRule"/>
</dbReference>
<dbReference type="Pfam" id="PF20172">
    <property type="entry name" value="DUF6538"/>
    <property type="match status" value="1"/>
</dbReference>
<gene>
    <name evidence="8" type="ORF">OLX77_04380</name>
</gene>
<dbReference type="Proteomes" id="UP001154240">
    <property type="component" value="Unassembled WGS sequence"/>
</dbReference>
<evidence type="ECO:0000259" key="6">
    <source>
        <dbReference type="PROSITE" id="PS51898"/>
    </source>
</evidence>
<evidence type="ECO:0000256" key="3">
    <source>
        <dbReference type="ARBA" id="ARBA00023125"/>
    </source>
</evidence>
<dbReference type="SUPFAM" id="SSF56349">
    <property type="entry name" value="DNA breaking-rejoining enzymes"/>
    <property type="match status" value="1"/>
</dbReference>
<evidence type="ECO:0000256" key="5">
    <source>
        <dbReference type="PROSITE-ProRule" id="PRU01248"/>
    </source>
</evidence>
<keyword evidence="4" id="KW-0233">DNA recombination</keyword>
<evidence type="ECO:0000256" key="1">
    <source>
        <dbReference type="ARBA" id="ARBA00008857"/>
    </source>
</evidence>
<dbReference type="InterPro" id="IPR046668">
    <property type="entry name" value="DUF6538"/>
</dbReference>
<dbReference type="GO" id="GO:0015074">
    <property type="term" value="P:DNA integration"/>
    <property type="evidence" value="ECO:0007669"/>
    <property type="project" value="UniProtKB-KW"/>
</dbReference>
<dbReference type="InterPro" id="IPR010998">
    <property type="entry name" value="Integrase_recombinase_N"/>
</dbReference>
<dbReference type="Pfam" id="PF00589">
    <property type="entry name" value="Phage_integrase"/>
    <property type="match status" value="1"/>
</dbReference>
<comment type="caution">
    <text evidence="8">The sequence shown here is derived from an EMBL/GenBank/DDBJ whole genome shotgun (WGS) entry which is preliminary data.</text>
</comment>
<dbReference type="EMBL" id="JAPHEH010000001">
    <property type="protein sequence ID" value="MDG4475397.1"/>
    <property type="molecule type" value="Genomic_DNA"/>
</dbReference>
<keyword evidence="9" id="KW-1185">Reference proteome</keyword>
<dbReference type="PROSITE" id="PS51898">
    <property type="entry name" value="TYR_RECOMBINASE"/>
    <property type="match status" value="1"/>
</dbReference>
<organism evidence="8 9">
    <name type="scientific">Thiovibrio frasassiensis</name>
    <dbReference type="NCBI Taxonomy" id="2984131"/>
    <lineage>
        <taxon>Bacteria</taxon>
        <taxon>Pseudomonadati</taxon>
        <taxon>Thermodesulfobacteriota</taxon>
        <taxon>Desulfobulbia</taxon>
        <taxon>Desulfobulbales</taxon>
        <taxon>Thiovibrionaceae</taxon>
        <taxon>Thiovibrio</taxon>
    </lineage>
</organism>
<dbReference type="CDD" id="cd01184">
    <property type="entry name" value="INT_C_like_1"/>
    <property type="match status" value="1"/>
</dbReference>
<reference evidence="8" key="2">
    <citation type="submission" date="2022-10" db="EMBL/GenBank/DDBJ databases">
        <authorList>
            <person name="Aronson H.S."/>
        </authorList>
    </citation>
    <scope>NUCLEOTIDE SEQUENCE</scope>
    <source>
        <strain evidence="8">RS19-109</strain>
    </source>
</reference>
<protein>
    <submittedName>
        <fullName evidence="8">Site-specific integrase</fullName>
    </submittedName>
</protein>
<name>A0A9X4MM83_9BACT</name>
<evidence type="ECO:0000313" key="9">
    <source>
        <dbReference type="Proteomes" id="UP001154240"/>
    </source>
</evidence>
<dbReference type="InterPro" id="IPR044068">
    <property type="entry name" value="CB"/>
</dbReference>